<name>A0ABQ2CTL8_9DEIO</name>
<reference evidence="3" key="1">
    <citation type="journal article" date="2019" name="Int. J. Syst. Evol. Microbiol.">
        <title>The Global Catalogue of Microorganisms (GCM) 10K type strain sequencing project: providing services to taxonomists for standard genome sequencing and annotation.</title>
        <authorList>
            <consortium name="The Broad Institute Genomics Platform"/>
            <consortium name="The Broad Institute Genome Sequencing Center for Infectious Disease"/>
            <person name="Wu L."/>
            <person name="Ma J."/>
        </authorList>
    </citation>
    <scope>NUCLEOTIDE SEQUENCE [LARGE SCALE GENOMIC DNA]</scope>
    <source>
        <strain evidence="3">JCM 14370</strain>
    </source>
</reference>
<feature type="signal peptide" evidence="1">
    <location>
        <begin position="1"/>
        <end position="24"/>
    </location>
</feature>
<dbReference type="InterPro" id="IPR013783">
    <property type="entry name" value="Ig-like_fold"/>
</dbReference>
<dbReference type="RefSeq" id="WP_188998032.1">
    <property type="nucleotide sequence ID" value="NZ_BMOD01000001.1"/>
</dbReference>
<evidence type="ECO:0000256" key="1">
    <source>
        <dbReference type="SAM" id="SignalP"/>
    </source>
</evidence>
<dbReference type="EMBL" id="BMOD01000001">
    <property type="protein sequence ID" value="GGJ18173.1"/>
    <property type="molecule type" value="Genomic_DNA"/>
</dbReference>
<sequence>MKKLPFFPGWFALCCTGILLNACAPSGPAPDKTPPSVTLNASSTAVTTAGPVKLTAVATDNVGVQKVEFYEGASKLGEDTTAPYELNLNFTKANNGEHTYTAKVFDTSSNTGNSGAVKVNVNIVDLDSTPPAVTVMASDTYVDALQNVTIKAEASDNVAVQKVEFYEGDVLLSSDATAPYTLSLDYTQTSNGKHTYTAKAIDTAGNFAQATVVVQVTISANAFLQLTAKAVILSPGATTLISSSLQDVDVVLEGPGTLKATETPGAFEYTAPTGVTSATATIKATFRKQPSITSTLQVFTTTNQGVVFRVNNVLVEQEDQTRVFARLLQLTPDSCVSPWKVASGKGSIDVYGIFTAPGDATGMVTLEYTCGTVKGYVSLEVVPDSGYRESMNVDWNRFVEDVLYWSEHPGYKVTLPITSTVGIKEVEIKVLETGKVFPFEYKGGVWSGEVNLKDQPSGELHLQGKITDDAGHQRIWKARLFHNPKPVLSHLSYDPTMRLSTSGPMHMVATCTDESGPCKLEVIAEDGKVLAAGVNALDAMVQVPGPLREHEVYSLLTVKATDLHGNIAAVDYEVQLTNPSYQMTHLFSGRVFDMDADRVLYEDYQHGKALVLLNTKTGQQIKVSFPEGAYLTDTDQADTGFDARLTDTGAVYRAVMPGSFAALYDIRFPDQPITGPVFYFQAVGQFVLWSSDAGVFRKNLTTGEVTQIEVNLESWYMTDDGRNLAANGVVTWMGTDGQLYQFDQSLNKLTQVANRMVLHQENNGTSVVFTLGTSYLRSTLENRNGQEQVLSPEVSNSLGSWEEAEYALNDQHLAYLDPDASNIKQVWLRGPDGIRRKITNATANTNVKILAVNENGEVLTQQNGFYSLKFVVLDREGKVLLTRDPPFSGTLLEERIKFFDGKWNFIFQNGIYQMN</sequence>
<evidence type="ECO:0008006" key="4">
    <source>
        <dbReference type="Google" id="ProtNLM"/>
    </source>
</evidence>
<organism evidence="2 3">
    <name type="scientific">Deinococcus roseus</name>
    <dbReference type="NCBI Taxonomy" id="392414"/>
    <lineage>
        <taxon>Bacteria</taxon>
        <taxon>Thermotogati</taxon>
        <taxon>Deinococcota</taxon>
        <taxon>Deinococci</taxon>
        <taxon>Deinococcales</taxon>
        <taxon>Deinococcaceae</taxon>
        <taxon>Deinococcus</taxon>
    </lineage>
</organism>
<comment type="caution">
    <text evidence="2">The sequence shown here is derived from an EMBL/GenBank/DDBJ whole genome shotgun (WGS) entry which is preliminary data.</text>
</comment>
<accession>A0ABQ2CTL8</accession>
<evidence type="ECO:0000313" key="3">
    <source>
        <dbReference type="Proteomes" id="UP000632222"/>
    </source>
</evidence>
<proteinExistence type="predicted"/>
<evidence type="ECO:0000313" key="2">
    <source>
        <dbReference type="EMBL" id="GGJ18173.1"/>
    </source>
</evidence>
<keyword evidence="3" id="KW-1185">Reference proteome</keyword>
<protein>
    <recommendedName>
        <fullName evidence="4">Bacterial Ig-like domain-containing protein</fullName>
    </recommendedName>
</protein>
<feature type="chain" id="PRO_5045158083" description="Bacterial Ig-like domain-containing protein" evidence="1">
    <location>
        <begin position="25"/>
        <end position="915"/>
    </location>
</feature>
<dbReference type="Proteomes" id="UP000632222">
    <property type="component" value="Unassembled WGS sequence"/>
</dbReference>
<gene>
    <name evidence="2" type="ORF">GCM10008938_00380</name>
</gene>
<dbReference type="Pfam" id="PF17957">
    <property type="entry name" value="Big_7"/>
    <property type="match status" value="2"/>
</dbReference>
<keyword evidence="1" id="KW-0732">Signal</keyword>
<dbReference type="Gene3D" id="2.60.40.10">
    <property type="entry name" value="Immunoglobulins"/>
    <property type="match status" value="2"/>
</dbReference>